<evidence type="ECO:0000256" key="2">
    <source>
        <dbReference type="ARBA" id="ARBA00008520"/>
    </source>
</evidence>
<evidence type="ECO:0000256" key="4">
    <source>
        <dbReference type="ARBA" id="ARBA00022729"/>
    </source>
</evidence>
<evidence type="ECO:0000256" key="5">
    <source>
        <dbReference type="SAM" id="SignalP"/>
    </source>
</evidence>
<dbReference type="EMBL" id="SMNA01000012">
    <property type="protein sequence ID" value="TDE89581.1"/>
    <property type="molecule type" value="Genomic_DNA"/>
</dbReference>
<dbReference type="PANTHER" id="PTHR43649:SF31">
    <property type="entry name" value="SN-GLYCEROL-3-PHOSPHATE-BINDING PERIPLASMIC PROTEIN UGPB"/>
    <property type="match status" value="1"/>
</dbReference>
<dbReference type="Pfam" id="PF01547">
    <property type="entry name" value="SBP_bac_1"/>
    <property type="match status" value="1"/>
</dbReference>
<sequence length="427" mass="45320">MKWKALTLSGALAVGLLAGCTSPDAGGDDAGSGDGEQIELDFAIFSPDQEPAIQAVVDAFEDENPNITVNLQVIPWVDYWNTLLTTSAGGTGPDVAWMLGAKLGPYLEGGALLPLDDTIADAGIDVAGYPEPLVALYQRDDVTYALPKDFDTIGLWYNKALFDEAGLEYPNPDWTWDDVISNAQALTDPAADVYGIGAPLDPQATYYNTIYQAGGEVISADGTTSGYDDPASIEGIAYWTDMINEYGVSPDLQSFADTESVAQFMSGRLAMLYTGSFYAVRFASDEYASANFDVTELPAGPVSDVTVINGLGNVAFAGSEHPEEAAQLAVFLSSPEASQIQSDSGAVIGSYQDTQQAWVDAFPQFNVQVFLDMVDSSVVFPTSNNTEAWASRESELLTPAWTGEQTVEEAAGNLADAMNEALAAEQG</sequence>
<keyword evidence="4 5" id="KW-0732">Signal</keyword>
<keyword evidence="7" id="KW-1185">Reference proteome</keyword>
<gene>
    <name evidence="6" type="ORF">EXU48_20700</name>
</gene>
<proteinExistence type="inferred from homology"/>
<protein>
    <submittedName>
        <fullName evidence="6">Sugar ABC transporter substrate-binding protein</fullName>
    </submittedName>
</protein>
<dbReference type="RefSeq" id="WP_133109583.1">
    <property type="nucleotide sequence ID" value="NZ_SMNA01000012.1"/>
</dbReference>
<dbReference type="Proteomes" id="UP000504882">
    <property type="component" value="Unassembled WGS sequence"/>
</dbReference>
<feature type="chain" id="PRO_5047507864" evidence="5">
    <location>
        <begin position="26"/>
        <end position="427"/>
    </location>
</feature>
<dbReference type="CDD" id="cd13585">
    <property type="entry name" value="PBP2_TMBP_like"/>
    <property type="match status" value="1"/>
</dbReference>
<dbReference type="PROSITE" id="PS51257">
    <property type="entry name" value="PROKAR_LIPOPROTEIN"/>
    <property type="match status" value="1"/>
</dbReference>
<comment type="subcellular location">
    <subcellularLocation>
        <location evidence="1">Cell envelope</location>
    </subcellularLocation>
</comment>
<evidence type="ECO:0000256" key="3">
    <source>
        <dbReference type="ARBA" id="ARBA00022448"/>
    </source>
</evidence>
<reference evidence="6 7" key="1">
    <citation type="submission" date="2019-03" db="EMBL/GenBank/DDBJ databases">
        <title>Genomic features of bacteria from cold environments.</title>
        <authorList>
            <person name="Shen L."/>
        </authorList>
    </citation>
    <scope>NUCLEOTIDE SEQUENCE [LARGE SCALE GENOMIC DNA]</scope>
    <source>
        <strain evidence="7">T3246-1</strain>
    </source>
</reference>
<dbReference type="SUPFAM" id="SSF53850">
    <property type="entry name" value="Periplasmic binding protein-like II"/>
    <property type="match status" value="1"/>
</dbReference>
<feature type="signal peptide" evidence="5">
    <location>
        <begin position="1"/>
        <end position="25"/>
    </location>
</feature>
<accession>A0ABY2DYL7</accession>
<comment type="similarity">
    <text evidence="2">Belongs to the bacterial solute-binding protein 1 family.</text>
</comment>
<evidence type="ECO:0000313" key="7">
    <source>
        <dbReference type="Proteomes" id="UP000504882"/>
    </source>
</evidence>
<evidence type="ECO:0000256" key="1">
    <source>
        <dbReference type="ARBA" id="ARBA00004196"/>
    </source>
</evidence>
<keyword evidence="3" id="KW-0813">Transport</keyword>
<dbReference type="InterPro" id="IPR006059">
    <property type="entry name" value="SBP"/>
</dbReference>
<organism evidence="6 7">
    <name type="scientific">Occultella glacieicola</name>
    <dbReference type="NCBI Taxonomy" id="2518684"/>
    <lineage>
        <taxon>Bacteria</taxon>
        <taxon>Bacillati</taxon>
        <taxon>Actinomycetota</taxon>
        <taxon>Actinomycetes</taxon>
        <taxon>Micrococcales</taxon>
        <taxon>Ruaniaceae</taxon>
        <taxon>Occultella</taxon>
    </lineage>
</organism>
<dbReference type="PANTHER" id="PTHR43649">
    <property type="entry name" value="ARABINOSE-BINDING PROTEIN-RELATED"/>
    <property type="match status" value="1"/>
</dbReference>
<evidence type="ECO:0000313" key="6">
    <source>
        <dbReference type="EMBL" id="TDE89581.1"/>
    </source>
</evidence>
<comment type="caution">
    <text evidence="6">The sequence shown here is derived from an EMBL/GenBank/DDBJ whole genome shotgun (WGS) entry which is preliminary data.</text>
</comment>
<dbReference type="Gene3D" id="3.40.190.10">
    <property type="entry name" value="Periplasmic binding protein-like II"/>
    <property type="match status" value="1"/>
</dbReference>
<name>A0ABY2DYL7_9MICO</name>
<dbReference type="InterPro" id="IPR050490">
    <property type="entry name" value="Bact_solute-bd_prot1"/>
</dbReference>